<dbReference type="SUPFAM" id="SSF51735">
    <property type="entry name" value="NAD(P)-binding Rossmann-fold domains"/>
    <property type="match status" value="1"/>
</dbReference>
<dbReference type="Pfam" id="PF13561">
    <property type="entry name" value="adh_short_C2"/>
    <property type="match status" value="1"/>
</dbReference>
<comment type="similarity">
    <text evidence="1">Belongs to the short-chain dehydrogenases/reductases (SDR) family.</text>
</comment>
<dbReference type="InterPro" id="IPR036291">
    <property type="entry name" value="NAD(P)-bd_dom_sf"/>
</dbReference>
<dbReference type="PANTHER" id="PTHR43669">
    <property type="entry name" value="5-KETO-D-GLUCONATE 5-REDUCTASE"/>
    <property type="match status" value="1"/>
</dbReference>
<dbReference type="Proteomes" id="UP000198984">
    <property type="component" value="Unassembled WGS sequence"/>
</dbReference>
<evidence type="ECO:0000313" key="4">
    <source>
        <dbReference type="Proteomes" id="UP000198984"/>
    </source>
</evidence>
<keyword evidence="2" id="KW-0560">Oxidoreductase</keyword>
<dbReference type="InterPro" id="IPR002347">
    <property type="entry name" value="SDR_fam"/>
</dbReference>
<dbReference type="OrthoDB" id="670853at2"/>
<dbReference type="AlphaFoldDB" id="A0A1H7I903"/>
<sequence length="267" mass="28195">MQNLKDKVAVVFAASGDIAGAVARSFSEHGAKVYVTARNSDAVNVLAREIKANGGRAEAAKVDALNETDIDNFLKKVVAENGKLDVVFNGIGLGYDEMGGRPPTTVATFEQFMTPMEKICGSQFLTSRAAAKYMIQTQSEGTILLLTAALSRSKLSNLAGITAASAAIEGLTRVMAAEWGRDGIKVICICAGALMETKRISGWIDAAAQQYGIPAEQLVAQYKAFDILKTGPTLKQVGETAAFLASETGVAFNSHIVDVDCGKLNIL</sequence>
<dbReference type="CDD" id="cd05233">
    <property type="entry name" value="SDR_c"/>
    <property type="match status" value="1"/>
</dbReference>
<evidence type="ECO:0000256" key="1">
    <source>
        <dbReference type="ARBA" id="ARBA00006484"/>
    </source>
</evidence>
<reference evidence="3 4" key="1">
    <citation type="submission" date="2016-10" db="EMBL/GenBank/DDBJ databases">
        <authorList>
            <person name="de Groot N.N."/>
        </authorList>
    </citation>
    <scope>NUCLEOTIDE SEQUENCE [LARGE SCALE GENOMIC DNA]</scope>
    <source>
        <strain evidence="3 4">DSM 21039</strain>
    </source>
</reference>
<accession>A0A1H7I903</accession>
<dbReference type="Gene3D" id="3.40.50.720">
    <property type="entry name" value="NAD(P)-binding Rossmann-like Domain"/>
    <property type="match status" value="1"/>
</dbReference>
<dbReference type="RefSeq" id="WP_089906555.1">
    <property type="nucleotide sequence ID" value="NZ_FOBB01000001.1"/>
</dbReference>
<gene>
    <name evidence="3" type="ORF">SAMN04488505_101491</name>
</gene>
<keyword evidence="4" id="KW-1185">Reference proteome</keyword>
<evidence type="ECO:0000256" key="2">
    <source>
        <dbReference type="ARBA" id="ARBA00023002"/>
    </source>
</evidence>
<dbReference type="PRINTS" id="PR00081">
    <property type="entry name" value="GDHRDH"/>
</dbReference>
<dbReference type="STRING" id="573321.SAMN04488505_101491"/>
<evidence type="ECO:0000313" key="3">
    <source>
        <dbReference type="EMBL" id="SEK58898.1"/>
    </source>
</evidence>
<dbReference type="EMBL" id="FOBB01000001">
    <property type="protein sequence ID" value="SEK58898.1"/>
    <property type="molecule type" value="Genomic_DNA"/>
</dbReference>
<dbReference type="PANTHER" id="PTHR43669:SF3">
    <property type="entry name" value="ALCOHOL DEHYDROGENASE, PUTATIVE (AFU_ORTHOLOGUE AFUA_3G03445)-RELATED"/>
    <property type="match status" value="1"/>
</dbReference>
<name>A0A1H7I903_9BACT</name>
<dbReference type="GO" id="GO:0016491">
    <property type="term" value="F:oxidoreductase activity"/>
    <property type="evidence" value="ECO:0007669"/>
    <property type="project" value="UniProtKB-KW"/>
</dbReference>
<organism evidence="3 4">
    <name type="scientific">Chitinophaga rupis</name>
    <dbReference type="NCBI Taxonomy" id="573321"/>
    <lineage>
        <taxon>Bacteria</taxon>
        <taxon>Pseudomonadati</taxon>
        <taxon>Bacteroidota</taxon>
        <taxon>Chitinophagia</taxon>
        <taxon>Chitinophagales</taxon>
        <taxon>Chitinophagaceae</taxon>
        <taxon>Chitinophaga</taxon>
    </lineage>
</organism>
<protein>
    <submittedName>
        <fullName evidence="3">Enoyl-[acyl-carrier-protein] reductase [NADH]</fullName>
    </submittedName>
</protein>
<proteinExistence type="inferred from homology"/>